<evidence type="ECO:0000256" key="1">
    <source>
        <dbReference type="ARBA" id="ARBA00023015"/>
    </source>
</evidence>
<dbReference type="Gene3D" id="1.10.565.10">
    <property type="entry name" value="Retinoid X Receptor"/>
    <property type="match status" value="1"/>
</dbReference>
<dbReference type="AlphaFoldDB" id="A0A2G9TFB5"/>
<name>A0A2G9TFB5_TELCI</name>
<sequence length="96" mass="10954">FNEFLQSLVEYLHRNVGTIFHEIQITAEEYSFLKTIVLFSGGVVGLTDAGHNVVLRAQRRYSALLSEYVVSSRPDLNHSEQLRRISQLFGIIPCIM</sequence>
<evidence type="ECO:0000313" key="5">
    <source>
        <dbReference type="EMBL" id="PIO56647.1"/>
    </source>
</evidence>
<dbReference type="Proteomes" id="UP000230423">
    <property type="component" value="Unassembled WGS sequence"/>
</dbReference>
<keyword evidence="2" id="KW-0804">Transcription</keyword>
<gene>
    <name evidence="5" type="ORF">TELCIR_21953</name>
</gene>
<evidence type="ECO:0000256" key="2">
    <source>
        <dbReference type="ARBA" id="ARBA00023163"/>
    </source>
</evidence>
<organism evidence="5 6">
    <name type="scientific">Teladorsagia circumcincta</name>
    <name type="common">Brown stomach worm</name>
    <name type="synonym">Ostertagia circumcincta</name>
    <dbReference type="NCBI Taxonomy" id="45464"/>
    <lineage>
        <taxon>Eukaryota</taxon>
        <taxon>Metazoa</taxon>
        <taxon>Ecdysozoa</taxon>
        <taxon>Nematoda</taxon>
        <taxon>Chromadorea</taxon>
        <taxon>Rhabditida</taxon>
        <taxon>Rhabditina</taxon>
        <taxon>Rhabditomorpha</taxon>
        <taxon>Strongyloidea</taxon>
        <taxon>Trichostrongylidae</taxon>
        <taxon>Teladorsagia</taxon>
    </lineage>
</organism>
<accession>A0A2G9TFB5</accession>
<feature type="non-terminal residue" evidence="5">
    <location>
        <position position="96"/>
    </location>
</feature>
<keyword evidence="3" id="KW-0675">Receptor</keyword>
<proteinExistence type="predicted"/>
<dbReference type="OrthoDB" id="5854227at2759"/>
<protein>
    <recommendedName>
        <fullName evidence="4">NR LBD domain-containing protein</fullName>
    </recommendedName>
</protein>
<keyword evidence="1" id="KW-0805">Transcription regulation</keyword>
<evidence type="ECO:0000313" key="6">
    <source>
        <dbReference type="Proteomes" id="UP000230423"/>
    </source>
</evidence>
<feature type="non-terminal residue" evidence="5">
    <location>
        <position position="1"/>
    </location>
</feature>
<dbReference type="SUPFAM" id="SSF48508">
    <property type="entry name" value="Nuclear receptor ligand-binding domain"/>
    <property type="match status" value="1"/>
</dbReference>
<reference evidence="5 6" key="1">
    <citation type="submission" date="2015-09" db="EMBL/GenBank/DDBJ databases">
        <title>Draft genome of the parasitic nematode Teladorsagia circumcincta isolate WARC Sus (inbred).</title>
        <authorList>
            <person name="Mitreva M."/>
        </authorList>
    </citation>
    <scope>NUCLEOTIDE SEQUENCE [LARGE SCALE GENOMIC DNA]</scope>
    <source>
        <strain evidence="5 6">S</strain>
    </source>
</reference>
<keyword evidence="6" id="KW-1185">Reference proteome</keyword>
<dbReference type="Pfam" id="PF00104">
    <property type="entry name" value="Hormone_recep"/>
    <property type="match status" value="1"/>
</dbReference>
<feature type="domain" description="NR LBD" evidence="4">
    <location>
        <begin position="1"/>
        <end position="96"/>
    </location>
</feature>
<evidence type="ECO:0000256" key="3">
    <source>
        <dbReference type="ARBA" id="ARBA00023170"/>
    </source>
</evidence>
<dbReference type="PROSITE" id="PS51843">
    <property type="entry name" value="NR_LBD"/>
    <property type="match status" value="1"/>
</dbReference>
<dbReference type="InterPro" id="IPR035500">
    <property type="entry name" value="NHR-like_dom_sf"/>
</dbReference>
<evidence type="ECO:0000259" key="4">
    <source>
        <dbReference type="PROSITE" id="PS51843"/>
    </source>
</evidence>
<dbReference type="InterPro" id="IPR000536">
    <property type="entry name" value="Nucl_hrmn_rcpt_lig-bd"/>
</dbReference>
<dbReference type="EMBL" id="KZ373929">
    <property type="protein sequence ID" value="PIO56647.1"/>
    <property type="molecule type" value="Genomic_DNA"/>
</dbReference>